<dbReference type="InterPro" id="IPR001734">
    <property type="entry name" value="Na/solute_symporter"/>
</dbReference>
<evidence type="ECO:0000256" key="1">
    <source>
        <dbReference type="ARBA" id="ARBA00004651"/>
    </source>
</evidence>
<keyword evidence="6" id="KW-0769">Symport</keyword>
<dbReference type="GO" id="GO:0015824">
    <property type="term" value="P:proline transport"/>
    <property type="evidence" value="ECO:0007669"/>
    <property type="project" value="TreeGrafter"/>
</dbReference>
<reference evidence="13" key="1">
    <citation type="journal article" date="2013" name="Environ. Microbiol.">
        <title>Microbiota from the distal guts of lean and obese adolescents exhibit partial functional redundancy besides clear differences in community structure.</title>
        <authorList>
            <person name="Ferrer M."/>
            <person name="Ruiz A."/>
            <person name="Lanza F."/>
            <person name="Haange S.B."/>
            <person name="Oberbach A."/>
            <person name="Till H."/>
            <person name="Bargiela R."/>
            <person name="Campoy C."/>
            <person name="Segura M.T."/>
            <person name="Richter M."/>
            <person name="von Bergen M."/>
            <person name="Seifert J."/>
            <person name="Suarez A."/>
        </authorList>
    </citation>
    <scope>NUCLEOTIDE SEQUENCE</scope>
</reference>
<protein>
    <submittedName>
        <fullName evidence="13">Na+/glucose symporter</fullName>
    </submittedName>
</protein>
<evidence type="ECO:0000256" key="10">
    <source>
        <dbReference type="ARBA" id="ARBA00023136"/>
    </source>
</evidence>
<comment type="caution">
    <text evidence="13">The sequence shown here is derived from an EMBL/GenBank/DDBJ whole genome shotgun (WGS) entry which is preliminary data.</text>
</comment>
<evidence type="ECO:0000256" key="4">
    <source>
        <dbReference type="ARBA" id="ARBA00022475"/>
    </source>
</evidence>
<keyword evidence="9" id="KW-0406">Ion transport</keyword>
<evidence type="ECO:0000256" key="12">
    <source>
        <dbReference type="SAM" id="Phobius"/>
    </source>
</evidence>
<accession>K1RF26</accession>
<evidence type="ECO:0000256" key="3">
    <source>
        <dbReference type="ARBA" id="ARBA00022448"/>
    </source>
</evidence>
<evidence type="ECO:0000256" key="5">
    <source>
        <dbReference type="ARBA" id="ARBA00022692"/>
    </source>
</evidence>
<feature type="non-terminal residue" evidence="13">
    <location>
        <position position="111"/>
    </location>
</feature>
<keyword evidence="11" id="KW-0739">Sodium transport</keyword>
<dbReference type="GO" id="GO:0015193">
    <property type="term" value="F:L-proline transmembrane transporter activity"/>
    <property type="evidence" value="ECO:0007669"/>
    <property type="project" value="TreeGrafter"/>
</dbReference>
<feature type="transmembrane region" description="Helical" evidence="12">
    <location>
        <begin position="64"/>
        <end position="82"/>
    </location>
</feature>
<evidence type="ECO:0000256" key="7">
    <source>
        <dbReference type="ARBA" id="ARBA00022989"/>
    </source>
</evidence>
<dbReference type="PROSITE" id="PS50283">
    <property type="entry name" value="NA_SOLUT_SYMP_3"/>
    <property type="match status" value="1"/>
</dbReference>
<feature type="transmembrane region" description="Helical" evidence="12">
    <location>
        <begin position="28"/>
        <end position="52"/>
    </location>
</feature>
<keyword evidence="3" id="KW-0813">Transport</keyword>
<organism evidence="13">
    <name type="scientific">human gut metagenome</name>
    <dbReference type="NCBI Taxonomy" id="408170"/>
    <lineage>
        <taxon>unclassified sequences</taxon>
        <taxon>metagenomes</taxon>
        <taxon>organismal metagenomes</taxon>
    </lineage>
</organism>
<keyword evidence="5 12" id="KW-0812">Transmembrane</keyword>
<dbReference type="Gene3D" id="1.20.1730.10">
    <property type="entry name" value="Sodium/glucose cotransporter"/>
    <property type="match status" value="1"/>
</dbReference>
<keyword evidence="10 12" id="KW-0472">Membrane</keyword>
<evidence type="ECO:0000256" key="2">
    <source>
        <dbReference type="ARBA" id="ARBA00006434"/>
    </source>
</evidence>
<keyword evidence="4" id="KW-1003">Cell membrane</keyword>
<dbReference type="AlphaFoldDB" id="K1RF26"/>
<comment type="similarity">
    <text evidence="2">Belongs to the sodium:solute symporter (SSF) (TC 2.A.21) family.</text>
</comment>
<dbReference type="PANTHER" id="PTHR48086:SF3">
    <property type="entry name" value="SODIUM_PROLINE SYMPORTER"/>
    <property type="match status" value="1"/>
</dbReference>
<gene>
    <name evidence="13" type="ORF">LEA_20762</name>
</gene>
<keyword evidence="7 12" id="KW-1133">Transmembrane helix</keyword>
<name>K1RF26_9ZZZZ</name>
<dbReference type="EMBL" id="AJWY01014280">
    <property type="protein sequence ID" value="EKC44203.1"/>
    <property type="molecule type" value="Genomic_DNA"/>
</dbReference>
<evidence type="ECO:0000256" key="8">
    <source>
        <dbReference type="ARBA" id="ARBA00023053"/>
    </source>
</evidence>
<evidence type="ECO:0000256" key="9">
    <source>
        <dbReference type="ARBA" id="ARBA00023065"/>
    </source>
</evidence>
<dbReference type="GO" id="GO:0005886">
    <property type="term" value="C:plasma membrane"/>
    <property type="evidence" value="ECO:0007669"/>
    <property type="project" value="UniProtKB-SubCell"/>
</dbReference>
<dbReference type="InterPro" id="IPR038377">
    <property type="entry name" value="Na/Glc_symporter_sf"/>
</dbReference>
<dbReference type="InterPro" id="IPR050277">
    <property type="entry name" value="Sodium:Solute_Symporter"/>
</dbReference>
<dbReference type="GO" id="GO:0005298">
    <property type="term" value="F:proline:sodium symporter activity"/>
    <property type="evidence" value="ECO:0007669"/>
    <property type="project" value="TreeGrafter"/>
</dbReference>
<proteinExistence type="inferred from homology"/>
<dbReference type="PANTHER" id="PTHR48086">
    <property type="entry name" value="SODIUM/PROLINE SYMPORTER-RELATED"/>
    <property type="match status" value="1"/>
</dbReference>
<comment type="subcellular location">
    <subcellularLocation>
        <location evidence="1">Cell membrane</location>
        <topology evidence="1">Multi-pass membrane protein</topology>
    </subcellularLocation>
</comment>
<keyword evidence="8" id="KW-0915">Sodium</keyword>
<evidence type="ECO:0000256" key="11">
    <source>
        <dbReference type="ARBA" id="ARBA00023201"/>
    </source>
</evidence>
<sequence>MIVIGLILKKRAAQNMDSYFLGGKSLPFYMLGLSNASGMFDITGTMLMVYWAFAYGFKSLWIPWLWPVFNQIFLMVYLSVWLRRSNVLTGAEWIKTRFGKGKGSTLSHTIV</sequence>
<evidence type="ECO:0000313" key="13">
    <source>
        <dbReference type="EMBL" id="EKC44203.1"/>
    </source>
</evidence>
<evidence type="ECO:0000256" key="6">
    <source>
        <dbReference type="ARBA" id="ARBA00022847"/>
    </source>
</evidence>